<feature type="region of interest" description="Disordered" evidence="1">
    <location>
        <begin position="130"/>
        <end position="168"/>
    </location>
</feature>
<feature type="compositionally biased region" description="Low complexity" evidence="1">
    <location>
        <begin position="31"/>
        <end position="48"/>
    </location>
</feature>
<evidence type="ECO:0000313" key="3">
    <source>
        <dbReference type="EMBL" id="NYG56645.1"/>
    </source>
</evidence>
<dbReference type="GO" id="GO:0016787">
    <property type="term" value="F:hydrolase activity"/>
    <property type="evidence" value="ECO:0007669"/>
    <property type="project" value="UniProtKB-KW"/>
</dbReference>
<name>A0A7Y9RZ71_9ACTN</name>
<dbReference type="AlphaFoldDB" id="A0A7Y9RZ71"/>
<evidence type="ECO:0000256" key="1">
    <source>
        <dbReference type="SAM" id="MobiDB-lite"/>
    </source>
</evidence>
<keyword evidence="3" id="KW-0378">Hydrolase</keyword>
<evidence type="ECO:0000256" key="2">
    <source>
        <dbReference type="SAM" id="SignalP"/>
    </source>
</evidence>
<feature type="chain" id="PRO_5031183689" evidence="2">
    <location>
        <begin position="25"/>
        <end position="943"/>
    </location>
</feature>
<keyword evidence="4" id="KW-1185">Reference proteome</keyword>
<dbReference type="EMBL" id="JACCAC010000001">
    <property type="protein sequence ID" value="NYG56645.1"/>
    <property type="molecule type" value="Genomic_DNA"/>
</dbReference>
<dbReference type="Proteomes" id="UP000544110">
    <property type="component" value="Unassembled WGS sequence"/>
</dbReference>
<reference evidence="3 4" key="1">
    <citation type="submission" date="2020-07" db="EMBL/GenBank/DDBJ databases">
        <title>Sequencing the genomes of 1000 actinobacteria strains.</title>
        <authorList>
            <person name="Klenk H.-P."/>
        </authorList>
    </citation>
    <scope>NUCLEOTIDE SEQUENCE [LARGE SCALE GENOMIC DNA]</scope>
    <source>
        <strain evidence="3 4">DSM 24552</strain>
    </source>
</reference>
<feature type="signal peptide" evidence="2">
    <location>
        <begin position="1"/>
        <end position="24"/>
    </location>
</feature>
<proteinExistence type="predicted"/>
<dbReference type="InterPro" id="IPR029058">
    <property type="entry name" value="AB_hydrolase_fold"/>
</dbReference>
<dbReference type="Gene3D" id="3.40.50.1820">
    <property type="entry name" value="alpha/beta hydrolase"/>
    <property type="match status" value="1"/>
</dbReference>
<protein>
    <submittedName>
        <fullName evidence="3">Dienelactone hydrolase</fullName>
    </submittedName>
</protein>
<comment type="caution">
    <text evidence="3">The sequence shown here is derived from an EMBL/GenBank/DDBJ whole genome shotgun (WGS) entry which is preliminary data.</text>
</comment>
<dbReference type="RefSeq" id="WP_179518865.1">
    <property type="nucleotide sequence ID" value="NZ_JACCAC010000001.1"/>
</dbReference>
<feature type="compositionally biased region" description="Low complexity" evidence="1">
    <location>
        <begin position="143"/>
        <end position="161"/>
    </location>
</feature>
<evidence type="ECO:0000313" key="4">
    <source>
        <dbReference type="Proteomes" id="UP000544110"/>
    </source>
</evidence>
<organism evidence="3 4">
    <name type="scientific">Nocardioides perillae</name>
    <dbReference type="NCBI Taxonomy" id="1119534"/>
    <lineage>
        <taxon>Bacteria</taxon>
        <taxon>Bacillati</taxon>
        <taxon>Actinomycetota</taxon>
        <taxon>Actinomycetes</taxon>
        <taxon>Propionibacteriales</taxon>
        <taxon>Nocardioidaceae</taxon>
        <taxon>Nocardioides</taxon>
    </lineage>
</organism>
<keyword evidence="2" id="KW-0732">Signal</keyword>
<gene>
    <name evidence="3" type="ORF">BJ989_002949</name>
</gene>
<feature type="region of interest" description="Disordered" evidence="1">
    <location>
        <begin position="31"/>
        <end position="54"/>
    </location>
</feature>
<accession>A0A7Y9RZ71</accession>
<feature type="compositionally biased region" description="Basic and acidic residues" evidence="1">
    <location>
        <begin position="130"/>
        <end position="141"/>
    </location>
</feature>
<sequence length="943" mass="97255">MRRSSRLTAALTAALAGVLTGRVALGPVAPSAGAGASGAPTAAVASPAEPGRRSSADGWLVAQVGAQRWQVVWRAPRALPVGAARPEVVGPADLRVPALVAPDGRTVTAVLEQPDAPDPAALDVVLSGDRLDERGRDDRAARRAPAGRAGAGTTRPATTPAPVDPGVPGEAAVVVSDYELPRLRVAGMRRPVEVEGHVVEPAQPSADAPLVVFLHGRHAWCHDPRRPDRFVVGWPCPRGTEQVPSLRGYEQTQRLLASQGYVTVSIGADGVNAQDGWLRDGGAGARSALVRHHLDAWVRWAAEGRAVDLSRVVLVGHSRGGEGVARTALDLPADAPWSVAGLALLAPTDFAAQAVPHVSSVTLLPHCDGDVSDLQGQLWTDRARDLDVGDTALHASLLVMGANHNYFNAEWTPGLAAAPAFDDWAGDPDATCGRRHPERLRPAAQRAVGATYVAAAARLFTGGVATDPAAAAAVLPLVDGTATSVASAGDADVRAHALGGGRLLVRPGLDAVLAEPAGGAVVQLCTGRTELQGPAALCGRAATEVAAPHWPSTGSGVPPVRALELAWSQAGARGGLVLGAPLDTTGRRWLDLRTVADPSRPDALLGVRLTDAAGASVEVDPVGGAVPALPRGDYALGKHWAQVLRVDLAAVSGVDLAAIRSVELVARSARGRVWVLDVAAVAEGAAALPPASPLRGPVVSLGTVRVVEGDGSGAPGSAVAEVPFTVAGVLERPGRFTVVSGDGRRSGLTTVTVDVAAGQTSGVVRWPYRADVADDLPEQRFGLFAFAVRGLMTAQHTGRLVVLDDDPTPRVTVTPVRAVVDEGRALRWRVAVAGPLDYLLPVQARFVPGPGAPLRQADVPREFLRDRVRLDPGRSLGRSLLFLGEFLGPAGRPSAAVLTLPTRRDGRAEGREDVGVRIRIGGAGTPARVVSRTGVVRASGGAS</sequence>
<dbReference type="SUPFAM" id="SSF53474">
    <property type="entry name" value="alpha/beta-Hydrolases"/>
    <property type="match status" value="1"/>
</dbReference>